<keyword evidence="2" id="KW-1133">Transmembrane helix</keyword>
<evidence type="ECO:0000256" key="2">
    <source>
        <dbReference type="SAM" id="Phobius"/>
    </source>
</evidence>
<organism evidence="3 4">
    <name type="scientific">Clostridium vincentii</name>
    <dbReference type="NCBI Taxonomy" id="52704"/>
    <lineage>
        <taxon>Bacteria</taxon>
        <taxon>Bacillati</taxon>
        <taxon>Bacillota</taxon>
        <taxon>Clostridia</taxon>
        <taxon>Eubacteriales</taxon>
        <taxon>Clostridiaceae</taxon>
        <taxon>Clostridium</taxon>
    </lineage>
</organism>
<dbReference type="AlphaFoldDB" id="A0A2T0BHW1"/>
<accession>A0A2T0BHW1</accession>
<protein>
    <recommendedName>
        <fullName evidence="5">DUF4834 domain-containing protein</fullName>
    </recommendedName>
</protein>
<keyword evidence="2" id="KW-0472">Membrane</keyword>
<feature type="region of interest" description="Disordered" evidence="1">
    <location>
        <begin position="52"/>
        <end position="85"/>
    </location>
</feature>
<evidence type="ECO:0000313" key="4">
    <source>
        <dbReference type="Proteomes" id="UP000239471"/>
    </source>
</evidence>
<dbReference type="EMBL" id="PVXQ01000007">
    <property type="protein sequence ID" value="PRR83427.1"/>
    <property type="molecule type" value="Genomic_DNA"/>
</dbReference>
<comment type="caution">
    <text evidence="3">The sequence shown here is derived from an EMBL/GenBank/DDBJ whole genome shotgun (WGS) entry which is preliminary data.</text>
</comment>
<proteinExistence type="predicted"/>
<name>A0A2T0BHW1_9CLOT</name>
<evidence type="ECO:0000313" key="3">
    <source>
        <dbReference type="EMBL" id="PRR83427.1"/>
    </source>
</evidence>
<feature type="transmembrane region" description="Helical" evidence="2">
    <location>
        <begin position="6"/>
        <end position="35"/>
    </location>
</feature>
<feature type="compositionally biased region" description="Acidic residues" evidence="1">
    <location>
        <begin position="66"/>
        <end position="79"/>
    </location>
</feature>
<keyword evidence="4" id="KW-1185">Reference proteome</keyword>
<dbReference type="RefSeq" id="WP_106059000.1">
    <property type="nucleotide sequence ID" value="NZ_PVXQ01000007.1"/>
</dbReference>
<evidence type="ECO:0000256" key="1">
    <source>
        <dbReference type="SAM" id="MobiDB-lite"/>
    </source>
</evidence>
<gene>
    <name evidence="3" type="ORF">CLVI_09750</name>
</gene>
<evidence type="ECO:0008006" key="5">
    <source>
        <dbReference type="Google" id="ProtNLM"/>
    </source>
</evidence>
<sequence>MNKILYIIIIVLIMGVFLRIFPYLLIFGIVTWAIVKIYGFFNRKPNTNNKQGSTYKYDAQEKQENVSEDDSDDINEAIDVDYKDV</sequence>
<dbReference type="Proteomes" id="UP000239471">
    <property type="component" value="Unassembled WGS sequence"/>
</dbReference>
<keyword evidence="2" id="KW-0812">Transmembrane</keyword>
<reference evidence="3 4" key="1">
    <citation type="submission" date="2018-03" db="EMBL/GenBank/DDBJ databases">
        <title>Genome sequence of Clostridium vincentii DSM 10228.</title>
        <authorList>
            <person name="Poehlein A."/>
            <person name="Daniel R."/>
        </authorList>
    </citation>
    <scope>NUCLEOTIDE SEQUENCE [LARGE SCALE GENOMIC DNA]</scope>
    <source>
        <strain evidence="3 4">DSM 10228</strain>
    </source>
</reference>